<evidence type="ECO:0000256" key="2">
    <source>
        <dbReference type="ARBA" id="ARBA00012691"/>
    </source>
</evidence>
<dbReference type="InterPro" id="IPR022367">
    <property type="entry name" value="2-oxoacid/accept_OxRdtase_asu"/>
</dbReference>
<dbReference type="InterPro" id="IPR029061">
    <property type="entry name" value="THDP-binding"/>
</dbReference>
<dbReference type="InterPro" id="IPR033412">
    <property type="entry name" value="PFOR_II"/>
</dbReference>
<protein>
    <recommendedName>
        <fullName evidence="2">2-oxoacid oxidoreductase (ferredoxin)</fullName>
        <ecNumber evidence="2">1.2.7.11</ecNumber>
    </recommendedName>
</protein>
<name>D9Q308_ACIS3</name>
<dbReference type="FunCoup" id="D9Q308">
    <property type="interactions" value="67"/>
</dbReference>
<dbReference type="FunFam" id="3.40.50.920:FF:000009">
    <property type="entry name" value="2-oxoglutarate ferredoxin oxidoreductase subunit alpha"/>
    <property type="match status" value="1"/>
</dbReference>
<accession>D9Q308</accession>
<feature type="domain" description="Pyruvate:ferredoxin oxidoreductase core" evidence="8">
    <location>
        <begin position="521"/>
        <end position="609"/>
    </location>
</feature>
<dbReference type="InterPro" id="IPR019752">
    <property type="entry name" value="Pyrv/ketoisovalerate_OxRed_cat"/>
</dbReference>
<evidence type="ECO:0000313" key="10">
    <source>
        <dbReference type="Proteomes" id="UP000000346"/>
    </source>
</evidence>
<evidence type="ECO:0000259" key="8">
    <source>
        <dbReference type="Pfam" id="PF17147"/>
    </source>
</evidence>
<dbReference type="InterPro" id="IPR009014">
    <property type="entry name" value="Transketo_C/PFOR_II"/>
</dbReference>
<evidence type="ECO:0000256" key="5">
    <source>
        <dbReference type="ARBA" id="ARBA00048893"/>
    </source>
</evidence>
<evidence type="ECO:0000256" key="4">
    <source>
        <dbReference type="ARBA" id="ARBA00023317"/>
    </source>
</evidence>
<dbReference type="EC" id="1.2.7.11" evidence="2"/>
<dbReference type="SUPFAM" id="SSF53323">
    <property type="entry name" value="Pyruvate-ferredoxin oxidoreductase, PFOR, domain III"/>
    <property type="match status" value="1"/>
</dbReference>
<dbReference type="eggNOG" id="arCOG01606">
    <property type="taxonomic scope" value="Archaea"/>
</dbReference>
<dbReference type="GeneID" id="9499546"/>
<gene>
    <name evidence="9" type="ordered locus">ASAC_1291</name>
</gene>
<dbReference type="Gene3D" id="3.40.920.10">
    <property type="entry name" value="Pyruvate-ferredoxin oxidoreductase, PFOR, domain III"/>
    <property type="match status" value="1"/>
</dbReference>
<keyword evidence="4" id="KW-0670">Pyruvate</keyword>
<comment type="catalytic activity">
    <reaction evidence="5">
        <text>a 2-oxocarboxylate + 2 oxidized [2Fe-2S]-[ferredoxin] + CoA = an acyl-CoA + 2 reduced [2Fe-2S]-[ferredoxin] + CO2 + H(+)</text>
        <dbReference type="Rhea" id="RHEA:42316"/>
        <dbReference type="Rhea" id="RHEA-COMP:10000"/>
        <dbReference type="Rhea" id="RHEA-COMP:10001"/>
        <dbReference type="ChEBI" id="CHEBI:15378"/>
        <dbReference type="ChEBI" id="CHEBI:16526"/>
        <dbReference type="ChEBI" id="CHEBI:33737"/>
        <dbReference type="ChEBI" id="CHEBI:33738"/>
        <dbReference type="ChEBI" id="CHEBI:35179"/>
        <dbReference type="ChEBI" id="CHEBI:57287"/>
        <dbReference type="ChEBI" id="CHEBI:58342"/>
        <dbReference type="EC" id="1.2.7.11"/>
    </reaction>
</comment>
<sequence>MALKEVHLLLGGPQGAGVETSASVLTASLAGLGYGIMSDREYYSNIVGRHSYVHFTISATSFPRSLTYPVELVGAMDAESVLTHFHEVAPGGVLVYDAGVDKTKISQVISMEPEVRERVEARFKEYGLEPTVGNAAKIVEEKLNAHSVPLDFRKILDEARQKLGVSSVEVQRYRNSILLGAAAAVLGVDPEVIRDGLSVRFKGNQKIVNANMVVIGLTMESVPKDVRGLAKLDEPKLDVEEMISASGNDVIGMAKIVGGVRYQSYYPITPASDESVFIEAHQAVSVDGKPVGSIVVFQTEDELAAINSAIGAALTGVRAATATSGPGFSLMAEGLGWAGHNEVPLLITFYQRGGPSTGQPTRGEQADLLFSLFASHGEFPRIVIASGDIEEAFYDTLKALNWAERFQVPVIHLVDKYMANVISAMRMPDPSKVKVDRGKLILKASGPMKRFDLSDPISPRPAIGSGAITWYTGDEHNEWGHISEDPINRVKMYDKRMKKLEIMDQEIPVEERAVYYGDDNADFLLVGWGFVKGAALDALEELKQEGYHGAYLHLKVFSPFPSKYVADILSKFDPKRVIDVEHNYLGQAAKVIEMNTGFEISRFILKYTGRPMYRMELKEAVKRILEGKSVREVLTYGE</sequence>
<dbReference type="KEGG" id="asc:ASAC_1291"/>
<keyword evidence="10" id="KW-1185">Reference proteome</keyword>
<dbReference type="NCBIfam" id="NF041170">
    <property type="entry name" value="Oxoac_fdxalpha_Archa"/>
    <property type="match status" value="1"/>
</dbReference>
<evidence type="ECO:0000256" key="1">
    <source>
        <dbReference type="ARBA" id="ARBA00011631"/>
    </source>
</evidence>
<dbReference type="HOGENOM" id="CLU_017038_1_0_2"/>
<dbReference type="OrthoDB" id="31112at2157"/>
<dbReference type="GO" id="GO:0019164">
    <property type="term" value="F:pyruvate synthase activity"/>
    <property type="evidence" value="ECO:0007669"/>
    <property type="project" value="UniProtKB-ARBA"/>
</dbReference>
<dbReference type="AlphaFoldDB" id="D9Q308"/>
<evidence type="ECO:0000313" key="9">
    <source>
        <dbReference type="EMBL" id="ADL19696.1"/>
    </source>
</evidence>
<comment type="subunit">
    <text evidence="1">Heterodimer composed of an alpha and a beta subunit.</text>
</comment>
<dbReference type="GO" id="GO:0018491">
    <property type="term" value="F:2-oxobutyrate synthase activity"/>
    <property type="evidence" value="ECO:0007669"/>
    <property type="project" value="UniProtKB-ARBA"/>
</dbReference>
<dbReference type="Gene3D" id="3.40.50.920">
    <property type="match status" value="1"/>
</dbReference>
<evidence type="ECO:0000259" key="7">
    <source>
        <dbReference type="Pfam" id="PF01855"/>
    </source>
</evidence>
<dbReference type="Pfam" id="PF01558">
    <property type="entry name" value="POR"/>
    <property type="match status" value="1"/>
</dbReference>
<dbReference type="PANTHER" id="PTHR32154:SF16">
    <property type="entry name" value="PYRUVATE FLAVODOXIN_FERREDOXIN OXIDOREDUCTASE DOMAIN PROTEIN"/>
    <property type="match status" value="1"/>
</dbReference>
<dbReference type="GO" id="GO:0006979">
    <property type="term" value="P:response to oxidative stress"/>
    <property type="evidence" value="ECO:0007669"/>
    <property type="project" value="TreeGrafter"/>
</dbReference>
<dbReference type="FunFam" id="3.40.50.970:FF:000022">
    <property type="entry name" value="2-oxoglutarate ferredoxin oxidoreductase alpha subunit"/>
    <property type="match status" value="1"/>
</dbReference>
<dbReference type="CDD" id="cd07034">
    <property type="entry name" value="TPP_PYR_PFOR_IOR-alpha_like"/>
    <property type="match status" value="1"/>
</dbReference>
<dbReference type="STRING" id="666510.ASAC_1291"/>
<organism evidence="9 10">
    <name type="scientific">Acidilobus saccharovorans (strain DSM 16705 / JCM 18335 / VKM B-2471 / 345-15)</name>
    <dbReference type="NCBI Taxonomy" id="666510"/>
    <lineage>
        <taxon>Archaea</taxon>
        <taxon>Thermoproteota</taxon>
        <taxon>Thermoprotei</taxon>
        <taxon>Acidilobales</taxon>
        <taxon>Acidilobaceae</taxon>
        <taxon>Acidilobus</taxon>
    </lineage>
</organism>
<proteinExistence type="predicted"/>
<dbReference type="NCBIfam" id="TIGR03710">
    <property type="entry name" value="OAFO_sf"/>
    <property type="match status" value="1"/>
</dbReference>
<dbReference type="EMBL" id="CP001742">
    <property type="protein sequence ID" value="ADL19696.1"/>
    <property type="molecule type" value="Genomic_DNA"/>
</dbReference>
<reference evidence="9 10" key="1">
    <citation type="journal article" date="2010" name="Appl. Environ. Microbiol.">
        <title>The genome sequence of the crenarchaeon Acidilobus saccharovorans supports a new order, Acidilobales, and suggests an important ecological role in terrestrial acidic hot springs.</title>
        <authorList>
            <person name="Mardanov A.V."/>
            <person name="Svetlitchnyi V.A."/>
            <person name="Beletsky A.V."/>
            <person name="Prokofeva M.I."/>
            <person name="Bonch-Osmolovskaya E.A."/>
            <person name="Ravin N.V."/>
            <person name="Skryabin K.G."/>
        </authorList>
    </citation>
    <scope>NUCLEOTIDE SEQUENCE [LARGE SCALE GENOMIC DNA]</scope>
    <source>
        <strain evidence="10">DSM 16705 / JCM 18335 / VKM B-2471 / 345-15</strain>
    </source>
</reference>
<dbReference type="Pfam" id="PF01855">
    <property type="entry name" value="POR_N"/>
    <property type="match status" value="1"/>
</dbReference>
<dbReference type="Pfam" id="PF17147">
    <property type="entry name" value="PFOR_II"/>
    <property type="match status" value="1"/>
</dbReference>
<evidence type="ECO:0000256" key="3">
    <source>
        <dbReference type="ARBA" id="ARBA00023002"/>
    </source>
</evidence>
<dbReference type="PANTHER" id="PTHR32154">
    <property type="entry name" value="PYRUVATE-FLAVODOXIN OXIDOREDUCTASE-RELATED"/>
    <property type="match status" value="1"/>
</dbReference>
<dbReference type="InterPro" id="IPR002880">
    <property type="entry name" value="Pyrv_Fd/Flavodoxin_OxRdtase_N"/>
</dbReference>
<evidence type="ECO:0000259" key="6">
    <source>
        <dbReference type="Pfam" id="PF01558"/>
    </source>
</evidence>
<dbReference type="SUPFAM" id="SSF52922">
    <property type="entry name" value="TK C-terminal domain-like"/>
    <property type="match status" value="1"/>
</dbReference>
<dbReference type="RefSeq" id="WP_013267208.1">
    <property type="nucleotide sequence ID" value="NC_014374.1"/>
</dbReference>
<dbReference type="InterPro" id="IPR053400">
    <property type="entry name" value="2-oxoacid_Fdx_oxidoreductase"/>
</dbReference>
<keyword evidence="3 9" id="KW-0560">Oxidoreductase</keyword>
<dbReference type="InterPro" id="IPR002869">
    <property type="entry name" value="Pyrv_flavodox_OxRed_cen"/>
</dbReference>
<dbReference type="SUPFAM" id="SSF52518">
    <property type="entry name" value="Thiamin diphosphate-binding fold (THDP-binding)"/>
    <property type="match status" value="1"/>
</dbReference>
<feature type="domain" description="Pyruvate/ketoisovalerate oxidoreductase catalytic" evidence="6">
    <location>
        <begin position="15"/>
        <end position="218"/>
    </location>
</feature>
<dbReference type="Proteomes" id="UP000000346">
    <property type="component" value="Chromosome"/>
</dbReference>
<dbReference type="Gene3D" id="3.40.50.970">
    <property type="match status" value="1"/>
</dbReference>
<dbReference type="InterPro" id="IPR050722">
    <property type="entry name" value="Pyruvate:ferred/Flavod_OxRd"/>
</dbReference>
<feature type="domain" description="Pyruvate flavodoxin/ferredoxin oxidoreductase pyrimidine binding" evidence="7">
    <location>
        <begin position="254"/>
        <end position="493"/>
    </location>
</feature>
<dbReference type="InParanoid" id="D9Q308"/>